<dbReference type="SUPFAM" id="SSF57802">
    <property type="entry name" value="Rubredoxin-like"/>
    <property type="match status" value="1"/>
</dbReference>
<sequence>MSDAANEKTLAEQAPPSYECRSCGYRYVPSKGDSKGDIPPGTLFTDLPKPWKCPVCGARKTAFVNIGATDAPSGFAENLEYGFGVNNLTPGQKNLLIFGALFLGFLFFLSLYTLG</sequence>
<organism evidence="8 9">
    <name type="scientific">Cyanobacterium stanieri LEGE 03274</name>
    <dbReference type="NCBI Taxonomy" id="1828756"/>
    <lineage>
        <taxon>Bacteria</taxon>
        <taxon>Bacillati</taxon>
        <taxon>Cyanobacteriota</taxon>
        <taxon>Cyanophyceae</taxon>
        <taxon>Oscillatoriophycideae</taxon>
        <taxon>Chroococcales</taxon>
        <taxon>Geminocystaceae</taxon>
        <taxon>Cyanobacterium</taxon>
    </lineage>
</organism>
<keyword evidence="9" id="KW-1185">Reference proteome</keyword>
<accession>A0ABR9V450</accession>
<dbReference type="InterPro" id="IPR024935">
    <property type="entry name" value="Rubredoxin_dom"/>
</dbReference>
<comment type="similarity">
    <text evidence="5">Belongs to the rubredoxin family.</text>
</comment>
<evidence type="ECO:0000256" key="5">
    <source>
        <dbReference type="RuleBase" id="RU003820"/>
    </source>
</evidence>
<evidence type="ECO:0000313" key="8">
    <source>
        <dbReference type="EMBL" id="MBE9222670.1"/>
    </source>
</evidence>
<dbReference type="PROSITE" id="PS50903">
    <property type="entry name" value="RUBREDOXIN_LIKE"/>
    <property type="match status" value="1"/>
</dbReference>
<proteinExistence type="inferred from homology"/>
<comment type="cofactor">
    <cofactor evidence="5">
        <name>Fe(3+)</name>
        <dbReference type="ChEBI" id="CHEBI:29034"/>
    </cofactor>
</comment>
<keyword evidence="2 5" id="KW-0479">Metal-binding</keyword>
<evidence type="ECO:0000313" key="9">
    <source>
        <dbReference type="Proteomes" id="UP000654604"/>
    </source>
</evidence>
<feature type="transmembrane region" description="Helical" evidence="6">
    <location>
        <begin position="95"/>
        <end position="114"/>
    </location>
</feature>
<dbReference type="InterPro" id="IPR024934">
    <property type="entry name" value="Rubredoxin-like_dom"/>
</dbReference>
<dbReference type="CDD" id="cd00730">
    <property type="entry name" value="rubredoxin"/>
    <property type="match status" value="1"/>
</dbReference>
<keyword evidence="3 5" id="KW-0249">Electron transport</keyword>
<evidence type="ECO:0000256" key="4">
    <source>
        <dbReference type="ARBA" id="ARBA00023004"/>
    </source>
</evidence>
<name>A0ABR9V450_9CHRO</name>
<comment type="caution">
    <text evidence="8">The sequence shown here is derived from an EMBL/GenBank/DDBJ whole genome shotgun (WGS) entry which is preliminary data.</text>
</comment>
<dbReference type="Gene3D" id="2.20.28.10">
    <property type="match status" value="1"/>
</dbReference>
<dbReference type="PANTHER" id="PTHR47627">
    <property type="entry name" value="RUBREDOXIN"/>
    <property type="match status" value="1"/>
</dbReference>
<keyword evidence="6" id="KW-0472">Membrane</keyword>
<reference evidence="8 9" key="1">
    <citation type="submission" date="2020-10" db="EMBL/GenBank/DDBJ databases">
        <authorList>
            <person name="Castelo-Branco R."/>
            <person name="Eusebio N."/>
            <person name="Adriana R."/>
            <person name="Vieira A."/>
            <person name="Brugerolle De Fraissinette N."/>
            <person name="Rezende De Castro R."/>
            <person name="Schneider M.P."/>
            <person name="Vasconcelos V."/>
            <person name="Leao P.N."/>
        </authorList>
    </citation>
    <scope>NUCLEOTIDE SEQUENCE [LARGE SCALE GENOMIC DNA]</scope>
    <source>
        <strain evidence="8 9">LEGE 03274</strain>
    </source>
</reference>
<evidence type="ECO:0000256" key="6">
    <source>
        <dbReference type="SAM" id="Phobius"/>
    </source>
</evidence>
<evidence type="ECO:0000259" key="7">
    <source>
        <dbReference type="PROSITE" id="PS50903"/>
    </source>
</evidence>
<dbReference type="PANTHER" id="PTHR47627:SF1">
    <property type="entry name" value="RUBREDOXIN-1-RELATED"/>
    <property type="match status" value="1"/>
</dbReference>
<gene>
    <name evidence="8" type="ORF">IQ215_08160</name>
</gene>
<evidence type="ECO:0000256" key="3">
    <source>
        <dbReference type="ARBA" id="ARBA00022982"/>
    </source>
</evidence>
<dbReference type="PROSITE" id="PS00202">
    <property type="entry name" value="RUBREDOXIN"/>
    <property type="match status" value="1"/>
</dbReference>
<dbReference type="EMBL" id="JADEWC010000015">
    <property type="protein sequence ID" value="MBE9222670.1"/>
    <property type="molecule type" value="Genomic_DNA"/>
</dbReference>
<dbReference type="InterPro" id="IPR050526">
    <property type="entry name" value="Rubredoxin_ET"/>
</dbReference>
<evidence type="ECO:0000256" key="2">
    <source>
        <dbReference type="ARBA" id="ARBA00022723"/>
    </source>
</evidence>
<keyword evidence="6" id="KW-1133">Transmembrane helix</keyword>
<dbReference type="InterPro" id="IPR018527">
    <property type="entry name" value="Rubredoxin_Fe_BS"/>
</dbReference>
<feature type="domain" description="Rubredoxin-like" evidence="7">
    <location>
        <begin position="15"/>
        <end position="66"/>
    </location>
</feature>
<dbReference type="RefSeq" id="WP_193800825.1">
    <property type="nucleotide sequence ID" value="NZ_JADEWC010000015.1"/>
</dbReference>
<keyword evidence="1" id="KW-0813">Transport</keyword>
<dbReference type="PRINTS" id="PR00163">
    <property type="entry name" value="RUBREDOXIN"/>
</dbReference>
<keyword evidence="6" id="KW-0812">Transmembrane</keyword>
<dbReference type="Pfam" id="PF00301">
    <property type="entry name" value="Rubredoxin"/>
    <property type="match status" value="1"/>
</dbReference>
<dbReference type="Proteomes" id="UP000654604">
    <property type="component" value="Unassembled WGS sequence"/>
</dbReference>
<evidence type="ECO:0000256" key="1">
    <source>
        <dbReference type="ARBA" id="ARBA00022448"/>
    </source>
</evidence>
<protein>
    <recommendedName>
        <fullName evidence="5">Rubredoxin</fullName>
    </recommendedName>
</protein>
<keyword evidence="4 5" id="KW-0408">Iron</keyword>